<dbReference type="GeneID" id="73379634"/>
<dbReference type="InterPro" id="IPR002921">
    <property type="entry name" value="Fungal_lipase-type"/>
</dbReference>
<dbReference type="Pfam" id="PF01764">
    <property type="entry name" value="Lipase_3"/>
    <property type="match status" value="1"/>
</dbReference>
<dbReference type="Gene3D" id="3.40.50.1820">
    <property type="entry name" value="alpha/beta hydrolase"/>
    <property type="match status" value="1"/>
</dbReference>
<evidence type="ECO:0000256" key="5">
    <source>
        <dbReference type="SAM" id="Coils"/>
    </source>
</evidence>
<dbReference type="PANTHER" id="PTHR46640">
    <property type="entry name" value="TRIACYLGLYCEROL LIPASE, PUTATIVE (AFU_ORTHOLOGUE AFUA_6G06510)-RELATED"/>
    <property type="match status" value="1"/>
</dbReference>
<gene>
    <name evidence="7" type="ORF">KGF56_002017</name>
</gene>
<dbReference type="GO" id="GO:0006629">
    <property type="term" value="P:lipid metabolic process"/>
    <property type="evidence" value="ECO:0007669"/>
    <property type="project" value="InterPro"/>
</dbReference>
<reference evidence="7" key="1">
    <citation type="journal article" date="2022" name="DNA Res.">
        <title>Genome analysis of five recently described species of the CUG-Ser clade uncovers Candida theae as a new hybrid lineage with pathogenic potential in the Candida parapsilosis species complex.</title>
        <authorList>
            <person name="Mixao V."/>
            <person name="Del Olmo V."/>
            <person name="Hegedusova E."/>
            <person name="Saus E."/>
            <person name="Pryszcz L."/>
            <person name="Cillingova A."/>
            <person name="Nosek J."/>
            <person name="Gabaldon T."/>
        </authorList>
    </citation>
    <scope>NUCLEOTIDE SEQUENCE</scope>
    <source>
        <strain evidence="7">CBS 10844</strain>
    </source>
</reference>
<dbReference type="EMBL" id="JAHUZD010000060">
    <property type="protein sequence ID" value="KAI3405179.2"/>
    <property type="molecule type" value="Genomic_DNA"/>
</dbReference>
<accession>A0AAI9SYM2</accession>
<dbReference type="SUPFAM" id="SSF53474">
    <property type="entry name" value="alpha/beta-Hydrolases"/>
    <property type="match status" value="1"/>
</dbReference>
<keyword evidence="2 4" id="KW-0732">Signal</keyword>
<dbReference type="GO" id="GO:0031965">
    <property type="term" value="C:nuclear membrane"/>
    <property type="evidence" value="ECO:0007669"/>
    <property type="project" value="UniProtKB-SubCell"/>
</dbReference>
<evidence type="ECO:0000256" key="2">
    <source>
        <dbReference type="ARBA" id="ARBA00022729"/>
    </source>
</evidence>
<sequence length="659" mass="76363">MELQLSQPNAFTQLYGWKDDCSQKALEAVIPQCTRGVENISPEQQKLVAMELSICEFENNGIQYPLECYEEVRKIQIGGCIRALEKSPQFWTSFSGNYRNVKEVCHQVSLPYEKSQIIEVYENVTAIYQSLVRDLKASHSHSEQVQDQLEKKFAEIFSVIDSLLMDNMMRKEEMNSTFSQFHENFEATMNNALVIITNSYQGVNTNIQEMESHLNYFTSELRDITSLLSQQRNELNSQQEALIKNNQHLLFQQNELVAMAKIHAQDIHHSTQQHALSLHKQLQYSEFTLQSIDAILNQNVNGLYLQRTQIIEQTSYIMDHFAKSLSEYLNLSAQSSIWTFENTLQTSLENLETKINQTTESLAVMNATLYACTSFVCALGCESRFPNMSLVYQWSFDDSVTGYIAKTYENVFRYDQSKSTKPKKTIIVSLRGTQSVFDSFADMKVDMTNYNNLGLHLTLCGERCKVHRGFYEYFKTTQNLIHQYIEEEMHSSKQGLEDYELIILGHSLGGSVALLLGLFYLDLGYDKLTLVTMGQPLLGNYEFVKWTDYVLGSQYRPRHNSFERKFLRVIHKDDVITVIPRGHSPLYSYHQFDNQVYLNCSERNTHPTLEEVLDCSSARDENCILKDFPDHHTENNYDYLQIHITYFRRMGLCGIGRYE</sequence>
<keyword evidence="5" id="KW-0175">Coiled coil</keyword>
<proteinExistence type="inferred from homology"/>
<keyword evidence="4" id="KW-0256">Endoplasmic reticulum</keyword>
<evidence type="ECO:0000259" key="6">
    <source>
        <dbReference type="Pfam" id="PF01764"/>
    </source>
</evidence>
<keyword evidence="8" id="KW-1185">Reference proteome</keyword>
<dbReference type="InterPro" id="IPR051299">
    <property type="entry name" value="AB_hydrolase_lip/est"/>
</dbReference>
<keyword evidence="4" id="KW-0415">Karyogamy</keyword>
<feature type="coiled-coil region" evidence="5">
    <location>
        <begin position="341"/>
        <end position="368"/>
    </location>
</feature>
<dbReference type="AlphaFoldDB" id="A0AAI9SYM2"/>
<comment type="similarity">
    <text evidence="4">Belongs to the KAR5 family.</text>
</comment>
<dbReference type="EC" id="3.1.1.3" evidence="1"/>
<dbReference type="InterPro" id="IPR007292">
    <property type="entry name" value="Nuclear_fusion_Kar5"/>
</dbReference>
<dbReference type="Pfam" id="PF04163">
    <property type="entry name" value="Tht1"/>
    <property type="match status" value="1"/>
</dbReference>
<comment type="caution">
    <text evidence="7">The sequence shown here is derived from an EMBL/GenBank/DDBJ whole genome shotgun (WGS) entry which is preliminary data.</text>
</comment>
<comment type="subcellular location">
    <subcellularLocation>
        <location evidence="4">Endoplasmic reticulum membrane</location>
    </subcellularLocation>
    <subcellularLocation>
        <location evidence="4">Nucleus membrane</location>
    </subcellularLocation>
</comment>
<protein>
    <recommendedName>
        <fullName evidence="1">triacylglycerol lipase</fullName>
        <ecNumber evidence="1">3.1.1.3</ecNumber>
    </recommendedName>
</protein>
<dbReference type="GO" id="GO:0005789">
    <property type="term" value="C:endoplasmic reticulum membrane"/>
    <property type="evidence" value="ECO:0007669"/>
    <property type="project" value="UniProtKB-SubCell"/>
</dbReference>
<keyword evidence="3" id="KW-0378">Hydrolase</keyword>
<feature type="domain" description="Fungal lipase-type" evidence="6">
    <location>
        <begin position="428"/>
        <end position="580"/>
    </location>
</feature>
<dbReference type="GO" id="GO:0004806">
    <property type="term" value="F:triacylglycerol lipase activity"/>
    <property type="evidence" value="ECO:0007669"/>
    <property type="project" value="UniProtKB-EC"/>
</dbReference>
<dbReference type="CDD" id="cd00519">
    <property type="entry name" value="Lipase_3"/>
    <property type="match status" value="1"/>
</dbReference>
<evidence type="ECO:0000313" key="8">
    <source>
        <dbReference type="Proteomes" id="UP001202479"/>
    </source>
</evidence>
<name>A0AAI9SYM2_9ASCO</name>
<dbReference type="PANTHER" id="PTHR46640:SF1">
    <property type="entry name" value="FUNGAL LIPASE-LIKE DOMAIN-CONTAINING PROTEIN-RELATED"/>
    <property type="match status" value="1"/>
</dbReference>
<keyword evidence="4" id="KW-0539">Nucleus</keyword>
<evidence type="ECO:0000256" key="3">
    <source>
        <dbReference type="ARBA" id="ARBA00022801"/>
    </source>
</evidence>
<dbReference type="InterPro" id="IPR029058">
    <property type="entry name" value="AB_hydrolase_fold"/>
</dbReference>
<dbReference type="Proteomes" id="UP001202479">
    <property type="component" value="Unassembled WGS sequence"/>
</dbReference>
<evidence type="ECO:0000256" key="1">
    <source>
        <dbReference type="ARBA" id="ARBA00013279"/>
    </source>
</evidence>
<evidence type="ECO:0000313" key="7">
    <source>
        <dbReference type="EMBL" id="KAI3405179.2"/>
    </source>
</evidence>
<evidence type="ECO:0000256" key="4">
    <source>
        <dbReference type="RuleBase" id="RU368082"/>
    </source>
</evidence>
<dbReference type="GO" id="GO:0048288">
    <property type="term" value="P:nuclear membrane fusion involved in karyogamy"/>
    <property type="evidence" value="ECO:0007669"/>
    <property type="project" value="UniProtKB-UniRule"/>
</dbReference>
<organism evidence="7 8">
    <name type="scientific">Candida oxycetoniae</name>
    <dbReference type="NCBI Taxonomy" id="497107"/>
    <lineage>
        <taxon>Eukaryota</taxon>
        <taxon>Fungi</taxon>
        <taxon>Dikarya</taxon>
        <taxon>Ascomycota</taxon>
        <taxon>Saccharomycotina</taxon>
        <taxon>Pichiomycetes</taxon>
        <taxon>Debaryomycetaceae</taxon>
        <taxon>Candida/Lodderomyces clade</taxon>
        <taxon>Candida</taxon>
    </lineage>
</organism>
<dbReference type="RefSeq" id="XP_049180924.1">
    <property type="nucleotide sequence ID" value="XM_049323201.1"/>
</dbReference>
<dbReference type="GO" id="GO:0000742">
    <property type="term" value="P:karyogamy involved in conjugation with cellular fusion"/>
    <property type="evidence" value="ECO:0007669"/>
    <property type="project" value="UniProtKB-UniRule"/>
</dbReference>
<comment type="function">
    <text evidence="4">Required for nuclear membrane fusion during karyogamy.</text>
</comment>